<sequence length="394" mass="42542">MRTIVPALAAAVVLGLAGCSSSSSSSDSPSGGLTVPDVPALEKLGESEDELNIIAWPGYVEDGTTNPDVDWVTTFTEETGCKVNRKIGETSDQMVSLMRTGDYDVISASGDASLRLIVGGDAAPLNTDLIPNFANVVEGMKEQTYNSLNGKTYGIPLGRGANILQYNTDVVTEAPTSWDVVWEKDSPYAGKVIAYDSPIYIADAALYLMAHQPELGITNPYALDEEQLQAAVDLLKQQNELVSEYWALYTNNVSSFQSGSSVLGTSWQVILNELGDGFAGTVPEEGATGWADTWMVSAKAQHPNCAYKWIDYATSPDVDAAIAQNFGMAPANALSCEGSPENAAHCETYHATDEEYFKNVWFWTTPIEQCLDGRKDVTCTTYQQWTEAWASVKG</sequence>
<dbReference type="Gene3D" id="3.40.190.10">
    <property type="entry name" value="Periplasmic binding protein-like II"/>
    <property type="match status" value="2"/>
</dbReference>
<comment type="caution">
    <text evidence="6">The sequence shown here is derived from an EMBL/GenBank/DDBJ whole genome shotgun (WGS) entry which is preliminary data.</text>
</comment>
<protein>
    <submittedName>
        <fullName evidence="6">Extracellular solute-binding protein</fullName>
    </submittedName>
</protein>
<evidence type="ECO:0000256" key="4">
    <source>
        <dbReference type="ARBA" id="ARBA00022764"/>
    </source>
</evidence>
<keyword evidence="4" id="KW-0574">Periplasm</keyword>
<evidence type="ECO:0000256" key="5">
    <source>
        <dbReference type="SAM" id="SignalP"/>
    </source>
</evidence>
<dbReference type="GO" id="GO:0015846">
    <property type="term" value="P:polyamine transport"/>
    <property type="evidence" value="ECO:0007669"/>
    <property type="project" value="InterPro"/>
</dbReference>
<dbReference type="PROSITE" id="PS51257">
    <property type="entry name" value="PROKAR_LIPOPROTEIN"/>
    <property type="match status" value="1"/>
</dbReference>
<evidence type="ECO:0000313" key="6">
    <source>
        <dbReference type="EMBL" id="MPV87944.1"/>
    </source>
</evidence>
<evidence type="ECO:0000256" key="1">
    <source>
        <dbReference type="ARBA" id="ARBA00004418"/>
    </source>
</evidence>
<dbReference type="Pfam" id="PF13416">
    <property type="entry name" value="SBP_bac_8"/>
    <property type="match status" value="1"/>
</dbReference>
<keyword evidence="3 5" id="KW-0732">Signal</keyword>
<keyword evidence="2" id="KW-0813">Transport</keyword>
<evidence type="ECO:0000313" key="7">
    <source>
        <dbReference type="Proteomes" id="UP000429644"/>
    </source>
</evidence>
<organism evidence="6 7">
    <name type="scientific">Georgenia ruanii</name>
    <dbReference type="NCBI Taxonomy" id="348442"/>
    <lineage>
        <taxon>Bacteria</taxon>
        <taxon>Bacillati</taxon>
        <taxon>Actinomycetota</taxon>
        <taxon>Actinomycetes</taxon>
        <taxon>Micrococcales</taxon>
        <taxon>Bogoriellaceae</taxon>
        <taxon>Georgenia</taxon>
    </lineage>
</organism>
<dbReference type="GO" id="GO:0019808">
    <property type="term" value="F:polyamine binding"/>
    <property type="evidence" value="ECO:0007669"/>
    <property type="project" value="InterPro"/>
</dbReference>
<dbReference type="InterPro" id="IPR001188">
    <property type="entry name" value="Sperm_putr-bd"/>
</dbReference>
<dbReference type="AlphaFoldDB" id="A0A7J9UW37"/>
<name>A0A7J9UW37_9MICO</name>
<dbReference type="Proteomes" id="UP000429644">
    <property type="component" value="Unassembled WGS sequence"/>
</dbReference>
<dbReference type="GO" id="GO:0042597">
    <property type="term" value="C:periplasmic space"/>
    <property type="evidence" value="ECO:0007669"/>
    <property type="project" value="UniProtKB-SubCell"/>
</dbReference>
<dbReference type="PANTHER" id="PTHR30222:SF18">
    <property type="entry name" value="BIFUNCTIONAL POLYHYDROXYBUTYRATE SYNTHASE _ ABC TRANSPORTER PERIPLASMIC BINDING PROTEIN-RELATED"/>
    <property type="match status" value="1"/>
</dbReference>
<evidence type="ECO:0000256" key="3">
    <source>
        <dbReference type="ARBA" id="ARBA00022729"/>
    </source>
</evidence>
<comment type="subcellular location">
    <subcellularLocation>
        <location evidence="1">Periplasm</location>
    </subcellularLocation>
</comment>
<accession>A0A7J9UW37</accession>
<feature type="signal peptide" evidence="5">
    <location>
        <begin position="1"/>
        <end position="25"/>
    </location>
</feature>
<gene>
    <name evidence="6" type="ORF">GB882_04640</name>
</gene>
<dbReference type="PANTHER" id="PTHR30222">
    <property type="entry name" value="SPERMIDINE/PUTRESCINE-BINDING PERIPLASMIC PROTEIN"/>
    <property type="match status" value="1"/>
</dbReference>
<dbReference type="InterPro" id="IPR006059">
    <property type="entry name" value="SBP"/>
</dbReference>
<proteinExistence type="predicted"/>
<reference evidence="6 7" key="1">
    <citation type="submission" date="2019-10" db="EMBL/GenBank/DDBJ databases">
        <title>Georgenia wutianyii sp. nov. and Georgenia yuyongxinii sp. nov. isolated from plateau pika (Ochotona curzoniae) in the Qinghai-Tibet plateau of China.</title>
        <authorList>
            <person name="Tian Z."/>
        </authorList>
    </citation>
    <scope>NUCLEOTIDE SEQUENCE [LARGE SCALE GENOMIC DNA]</scope>
    <source>
        <strain evidence="6 7">JCM 15130</strain>
    </source>
</reference>
<dbReference type="EMBL" id="WHPD01001017">
    <property type="protein sequence ID" value="MPV87944.1"/>
    <property type="molecule type" value="Genomic_DNA"/>
</dbReference>
<dbReference type="SUPFAM" id="SSF53850">
    <property type="entry name" value="Periplasmic binding protein-like II"/>
    <property type="match status" value="1"/>
</dbReference>
<evidence type="ECO:0000256" key="2">
    <source>
        <dbReference type="ARBA" id="ARBA00022448"/>
    </source>
</evidence>
<feature type="chain" id="PRO_5029659751" evidence="5">
    <location>
        <begin position="26"/>
        <end position="394"/>
    </location>
</feature>
<dbReference type="PRINTS" id="PR00909">
    <property type="entry name" value="SPERMDNBNDNG"/>
</dbReference>
<keyword evidence="7" id="KW-1185">Reference proteome</keyword>